<evidence type="ECO:0000256" key="1">
    <source>
        <dbReference type="ARBA" id="ARBA00000900"/>
    </source>
</evidence>
<dbReference type="GeneID" id="107265048"/>
<dbReference type="InterPro" id="IPR054477">
    <property type="entry name" value="LTN1_E3_ligase_6th"/>
</dbReference>
<evidence type="ECO:0000256" key="2">
    <source>
        <dbReference type="ARBA" id="ARBA00004514"/>
    </source>
</evidence>
<organism evidence="19 20">
    <name type="scientific">Cephus cinctus</name>
    <name type="common">Wheat stem sawfly</name>
    <dbReference type="NCBI Taxonomy" id="211228"/>
    <lineage>
        <taxon>Eukaryota</taxon>
        <taxon>Metazoa</taxon>
        <taxon>Ecdysozoa</taxon>
        <taxon>Arthropoda</taxon>
        <taxon>Hexapoda</taxon>
        <taxon>Insecta</taxon>
        <taxon>Pterygota</taxon>
        <taxon>Neoptera</taxon>
        <taxon>Endopterygota</taxon>
        <taxon>Hymenoptera</taxon>
        <taxon>Cephoidea</taxon>
        <taxon>Cephidae</taxon>
        <taxon>Cephus</taxon>
    </lineage>
</organism>
<comment type="catalytic activity">
    <reaction evidence="1 16">
        <text>S-ubiquitinyl-[E2 ubiquitin-conjugating enzyme]-L-cysteine + [acceptor protein]-L-lysine = [E2 ubiquitin-conjugating enzyme]-L-cysteine + N(6)-ubiquitinyl-[acceptor protein]-L-lysine.</text>
        <dbReference type="EC" id="2.3.2.27"/>
    </reaction>
</comment>
<evidence type="ECO:0000256" key="4">
    <source>
        <dbReference type="ARBA" id="ARBA00007997"/>
    </source>
</evidence>
<dbReference type="InterPro" id="IPR054478">
    <property type="entry name" value="LTN1_UBC"/>
</dbReference>
<dbReference type="InterPro" id="IPR011989">
    <property type="entry name" value="ARM-like"/>
</dbReference>
<dbReference type="SUPFAM" id="SSF57850">
    <property type="entry name" value="RING/U-box"/>
    <property type="match status" value="1"/>
</dbReference>
<comment type="subunit">
    <text evidence="16">Component of the ribosome quality control complex (RQC).</text>
</comment>
<dbReference type="InterPro" id="IPR039804">
    <property type="entry name" value="RING-CH-C4HC3_LTN1"/>
</dbReference>
<evidence type="ECO:0000256" key="16">
    <source>
        <dbReference type="RuleBase" id="RU367090"/>
    </source>
</evidence>
<evidence type="ECO:0000256" key="11">
    <source>
        <dbReference type="ARBA" id="ARBA00022771"/>
    </source>
</evidence>
<dbReference type="InterPro" id="IPR054476">
    <property type="entry name" value="Ltn1_N"/>
</dbReference>
<evidence type="ECO:0000256" key="15">
    <source>
        <dbReference type="PROSITE-ProRule" id="PRU00175"/>
    </source>
</evidence>
<keyword evidence="8 16" id="KW-0808">Transferase</keyword>
<dbReference type="GO" id="GO:0005829">
    <property type="term" value="C:cytosol"/>
    <property type="evidence" value="ECO:0007669"/>
    <property type="project" value="UniProtKB-SubCell"/>
</dbReference>
<dbReference type="InterPro" id="IPR016024">
    <property type="entry name" value="ARM-type_fold"/>
</dbReference>
<dbReference type="Pfam" id="PF22999">
    <property type="entry name" value="LTN1_E3_ligase_6th"/>
    <property type="match status" value="1"/>
</dbReference>
<evidence type="ECO:0000256" key="7">
    <source>
        <dbReference type="ARBA" id="ARBA00022490"/>
    </source>
</evidence>
<dbReference type="GO" id="GO:0008270">
    <property type="term" value="F:zinc ion binding"/>
    <property type="evidence" value="ECO:0007669"/>
    <property type="project" value="UniProtKB-KW"/>
</dbReference>
<dbReference type="GO" id="GO:0061630">
    <property type="term" value="F:ubiquitin protein ligase activity"/>
    <property type="evidence" value="ECO:0007669"/>
    <property type="project" value="UniProtKB-UniRule"/>
</dbReference>
<dbReference type="KEGG" id="ccin:107265048"/>
<evidence type="ECO:0000256" key="17">
    <source>
        <dbReference type="SAM" id="MobiDB-lite"/>
    </source>
</evidence>
<evidence type="ECO:0000256" key="13">
    <source>
        <dbReference type="ARBA" id="ARBA00022833"/>
    </source>
</evidence>
<dbReference type="PANTHER" id="PTHR12389:SF0">
    <property type="entry name" value="E3 UBIQUITIN-PROTEIN LIGASE LISTERIN"/>
    <property type="match status" value="1"/>
</dbReference>
<dbReference type="GO" id="GO:0043023">
    <property type="term" value="F:ribosomal large subunit binding"/>
    <property type="evidence" value="ECO:0007669"/>
    <property type="project" value="TreeGrafter"/>
</dbReference>
<dbReference type="SUPFAM" id="SSF48371">
    <property type="entry name" value="ARM repeat"/>
    <property type="match status" value="1"/>
</dbReference>
<evidence type="ECO:0000256" key="14">
    <source>
        <dbReference type="ARBA" id="ARBA00032366"/>
    </source>
</evidence>
<dbReference type="GO" id="GO:1990116">
    <property type="term" value="P:ribosome-associated ubiquitin-dependent protein catabolic process"/>
    <property type="evidence" value="ECO:0007669"/>
    <property type="project" value="UniProtKB-UniRule"/>
</dbReference>
<dbReference type="Gene3D" id="3.30.40.10">
    <property type="entry name" value="Zinc/RING finger domain, C3HC4 (zinc finger)"/>
    <property type="match status" value="1"/>
</dbReference>
<keyword evidence="7" id="KW-0963">Cytoplasm</keyword>
<evidence type="ECO:0000256" key="5">
    <source>
        <dbReference type="ARBA" id="ARBA00012483"/>
    </source>
</evidence>
<dbReference type="Pfam" id="PF23009">
    <property type="entry name" value="UBC_like"/>
    <property type="match status" value="1"/>
</dbReference>
<evidence type="ECO:0000256" key="6">
    <source>
        <dbReference type="ARBA" id="ARBA00017157"/>
    </source>
</evidence>
<protein>
    <recommendedName>
        <fullName evidence="6 16">E3 ubiquitin-protein ligase listerin</fullName>
        <ecNumber evidence="5 16">2.3.2.27</ecNumber>
    </recommendedName>
    <alternativeName>
        <fullName evidence="14 16">RING-type E3 ubiquitin transferase listerin</fullName>
    </alternativeName>
</protein>
<keyword evidence="19" id="KW-1185">Reference proteome</keyword>
<keyword evidence="9 16" id="KW-0479">Metal-binding</keyword>
<dbReference type="CTD" id="26046"/>
<name>A0AAJ7BM71_CEPCN</name>
<evidence type="ECO:0000256" key="8">
    <source>
        <dbReference type="ARBA" id="ARBA00022679"/>
    </source>
</evidence>
<dbReference type="RefSeq" id="XP_015589509.1">
    <property type="nucleotide sequence ID" value="XM_015734023.2"/>
</dbReference>
<feature type="region of interest" description="Disordered" evidence="17">
    <location>
        <begin position="1"/>
        <end position="24"/>
    </location>
</feature>
<feature type="compositionally biased region" description="Polar residues" evidence="17">
    <location>
        <begin position="1"/>
        <end position="21"/>
    </location>
</feature>
<dbReference type="FunFam" id="3.30.40.10:FF:000038">
    <property type="entry name" value="E3 ubiquitin-protein ligase listerin"/>
    <property type="match status" value="1"/>
</dbReference>
<dbReference type="Pfam" id="PF22958">
    <property type="entry name" value="Ltn1_1st"/>
    <property type="match status" value="1"/>
</dbReference>
<dbReference type="EC" id="2.3.2.27" evidence="5 16"/>
<comment type="function">
    <text evidence="16">E3 ubiquitin-protein ligase. Component of the ribosome quality control complex (RQC), a ribosome-associated complex that mediates ubiquitination and extraction of incompletely synthesized nascent chains for proteasomal degradation.</text>
</comment>
<dbReference type="Gene3D" id="1.25.10.10">
    <property type="entry name" value="Leucine-rich Repeat Variant"/>
    <property type="match status" value="1"/>
</dbReference>
<evidence type="ECO:0000256" key="10">
    <source>
        <dbReference type="ARBA" id="ARBA00022737"/>
    </source>
</evidence>
<dbReference type="GO" id="GO:0072344">
    <property type="term" value="P:rescue of stalled ribosome"/>
    <property type="evidence" value="ECO:0007669"/>
    <property type="project" value="UniProtKB-UniRule"/>
</dbReference>
<keyword evidence="12 16" id="KW-0833">Ubl conjugation pathway</keyword>
<evidence type="ECO:0000259" key="18">
    <source>
        <dbReference type="PROSITE" id="PS50089"/>
    </source>
</evidence>
<keyword evidence="10" id="KW-0677">Repeat</keyword>
<evidence type="ECO:0000256" key="12">
    <source>
        <dbReference type="ARBA" id="ARBA00022786"/>
    </source>
</evidence>
<dbReference type="InterPro" id="IPR013083">
    <property type="entry name" value="Znf_RING/FYVE/PHD"/>
</dbReference>
<evidence type="ECO:0000313" key="20">
    <source>
        <dbReference type="RefSeq" id="XP_015589509.1"/>
    </source>
</evidence>
<dbReference type="Proteomes" id="UP000694920">
    <property type="component" value="Unplaced"/>
</dbReference>
<gene>
    <name evidence="20" type="primary">LOC107265048</name>
</gene>
<evidence type="ECO:0000313" key="19">
    <source>
        <dbReference type="Proteomes" id="UP000694920"/>
    </source>
</evidence>
<keyword evidence="13 16" id="KW-0862">Zinc</keyword>
<proteinExistence type="inferred from homology"/>
<comment type="subcellular location">
    <subcellularLocation>
        <location evidence="2">Cytoplasm</location>
        <location evidence="2">Cytosol</location>
    </subcellularLocation>
</comment>
<dbReference type="InterPro" id="IPR039795">
    <property type="entry name" value="LTN1/Rkr1"/>
</dbReference>
<evidence type="ECO:0000256" key="3">
    <source>
        <dbReference type="ARBA" id="ARBA00004906"/>
    </source>
</evidence>
<accession>A0AAJ7BM71</accession>
<keyword evidence="11 15" id="KW-0863">Zinc-finger</keyword>
<evidence type="ECO:0000256" key="9">
    <source>
        <dbReference type="ARBA" id="ARBA00022723"/>
    </source>
</evidence>
<reference evidence="20" key="1">
    <citation type="submission" date="2025-08" db="UniProtKB">
        <authorList>
            <consortium name="RefSeq"/>
        </authorList>
    </citation>
    <scope>IDENTIFICATION</scope>
</reference>
<dbReference type="CDD" id="cd16491">
    <property type="entry name" value="RING-CH-C4HC3_LTN1"/>
    <property type="match status" value="1"/>
</dbReference>
<comment type="pathway">
    <text evidence="3 16">Protein modification; protein ubiquitination.</text>
</comment>
<dbReference type="PANTHER" id="PTHR12389">
    <property type="entry name" value="ZINC FINGER PROTEIN 294"/>
    <property type="match status" value="1"/>
</dbReference>
<dbReference type="GO" id="GO:1990112">
    <property type="term" value="C:RQC complex"/>
    <property type="evidence" value="ECO:0007669"/>
    <property type="project" value="UniProtKB-UniRule"/>
</dbReference>
<dbReference type="PROSITE" id="PS50089">
    <property type="entry name" value="ZF_RING_2"/>
    <property type="match status" value="1"/>
</dbReference>
<sequence length="1732" mass="198437">MGKNKQAQRTKNNARPSSSGRSAELLGTSMPTFVGFSAVKDGGYVPVLPGLSLSANEVEINNLDSNFQLVFKKMNKKDATTRLKGLQEFAELCRTSALADVESMLPFWPHLYCLLVVDVEHRVREAAHLAHAAVIRRVGKNIAIYLKQLAGPWFTSQYDTYPPAASAATNCFHETFPPNKIIDAIVHCQYEILSYICDNITVQTAQSLNTHKTFTAEEIEARYQRVLVSSLQGYCLYFKSVPPRQIEKTKEIHLKIISSSKFWKLAKHEVPLIKTAFFNVLTSIIEYASELLKDEKKKTITAIMNSLDETEPGLLSAVWESVLVAINKIEDWHTVVNMEKLVLPKLWRVLRNGGQCCATVVYPNLLPFLSQFPKLNVLKTSLYTNFFDNMREGFSAKSVLLSRSEIFAVTTSFTECLRYVIHLNSNDKELCEKLLQEQLITMIEFCAKENTPIKSILFSQITQLVRYWSKNRDNPESKLYSYLVQEFWQYLELMFNKLMDDANENFDTISTANIRNSQIDLLLTLKNAPVQSRKNLRVKFSDREKLVETLSQDSKSKAEDDMMFQKELNEFVNKICVTYYSKIDANSFRQNIGYLNKLMSNFESKDLFVALAKLYNADADLFDFYKDNLKDWLIEKPDEIETIIEFVFSLIRHMDSPGKNEVLTSLIELNNDKVLRHAVHCALSKKDNTDTIVKEWCARSNVTALLIDVAKQIASNDSSTDSDINKKILMLAFETSNDGDLLINEEVTNHICNILCDSLNENTQSDITNLAELVSQLLSLIWTHKKPETGSIRMLESIFELTTRHNFSDNSSISLENLRLTWKKGLIEISKKISLTRFTDLAKRFANVIWKKVFNSEENQFTDILVDAATDFVEVVVNNSCNYQLNDVKDVILTFLTESNIKECITDFTKIVLHGEIMSGNLYVSQLVQKVRIGQELVSIDFSTEVFSDNIENSLRWALFSGKLQNKLLSNISEDDCNDDENDELYNVEDRNLQEKYCMTQHAFPAIEEILTDIVYIVTLGHLYGNYYKSTENYNNINVLLSSLKEEIINLQAYVTTSPYLQETYNRAFSQFENPPMSHVGIYPHILQLCCSESWHSGNPAEYFSNYNSNAISIADNKDAVEACLQGIQILSAHLKFEDVPLSMEDDLNAMIIARSMLTKVEDDTQFLNILDRVIKRSQENPKFLQFNCNVYQVPWEELTTPLELIRLLTKLVKTIPTKLTFAHWDFILISVASWQLSVNKSQRYYNDFNAIALIIAVSELYCAVQNLMCKHEADPIEELPPTLLDEWKNVFADDLHVGITSAWMLYADLSNKKDLSFTFVIPLDYLGEAMRNIDSGIFSRKLNSTQVQSITSDQILKLSLKLLQSPVPNLQLSAYHASKHIIPEFVERDKVIIEADNFNPDTLNIKKFEGVLLSMQNIVNTMLMDFKLCETISCTIQPYTDSYTYTVGYLLAWAIVLDMCSNAHAELRYQYAEVLKNDPFTCLLNNLFRLMPVEVFQDNKNKATKLIEIFRTSPSLNFAESWTEERLDHIVCWLYANTLRHLPVLVRQWWSIADSRVGATVDKITTFYVSPMLCQEELFTNRLKNVENMQVRVHPAAREVVAVYQVEENKLELSMVLPKNHPLGAVTVEPSHHIGGSANLRNCHMQLSMFLTHQNGSIWDGLLLWKTNLDKRFSGAEECCICFSICHSSTYAIPKLSCRTCRKKFHTSCLYKWFNTSQKSTCPICRNVFYR</sequence>
<feature type="domain" description="RING-type" evidence="18">
    <location>
        <begin position="1680"/>
        <end position="1727"/>
    </location>
</feature>
<comment type="similarity">
    <text evidence="4 16">Belongs to the LTN1 family.</text>
</comment>
<dbReference type="InterPro" id="IPR001841">
    <property type="entry name" value="Znf_RING"/>
</dbReference>